<dbReference type="Proteomes" id="UP000781958">
    <property type="component" value="Unassembled WGS sequence"/>
</dbReference>
<dbReference type="EMBL" id="JAGINP010000024">
    <property type="protein sequence ID" value="MBP2295783.1"/>
    <property type="molecule type" value="Genomic_DNA"/>
</dbReference>
<evidence type="ECO:0000313" key="2">
    <source>
        <dbReference type="Proteomes" id="UP000781958"/>
    </source>
</evidence>
<name>A0ABS4STA1_9PROT</name>
<reference evidence="1 2" key="1">
    <citation type="submission" date="2021-03" db="EMBL/GenBank/DDBJ databases">
        <title>Genomic Encyclopedia of Type Strains, Phase III (KMG-III): the genomes of soil and plant-associated and newly described type strains.</title>
        <authorList>
            <person name="Whitman W."/>
        </authorList>
    </citation>
    <scope>NUCLEOTIDE SEQUENCE [LARGE SCALE GENOMIC DNA]</scope>
    <source>
        <strain evidence="1 2">IMMIB AFH-6</strain>
    </source>
</reference>
<evidence type="ECO:0000313" key="1">
    <source>
        <dbReference type="EMBL" id="MBP2295783.1"/>
    </source>
</evidence>
<proteinExistence type="predicted"/>
<gene>
    <name evidence="1" type="ORF">J2851_005596</name>
</gene>
<sequence length="64" mass="7013">MRRDARQDLDRLTAALIVGLLQDVPPERRERWEGSQIFGRIIARARCLSKPEGAGESAGPSAPA</sequence>
<comment type="caution">
    <text evidence="1">The sequence shown here is derived from an EMBL/GenBank/DDBJ whole genome shotgun (WGS) entry which is preliminary data.</text>
</comment>
<organism evidence="1 2">
    <name type="scientific">Azospirillum rugosum</name>
    <dbReference type="NCBI Taxonomy" id="416170"/>
    <lineage>
        <taxon>Bacteria</taxon>
        <taxon>Pseudomonadati</taxon>
        <taxon>Pseudomonadota</taxon>
        <taxon>Alphaproteobacteria</taxon>
        <taxon>Rhodospirillales</taxon>
        <taxon>Azospirillaceae</taxon>
        <taxon>Azospirillum</taxon>
    </lineage>
</organism>
<dbReference type="RefSeq" id="WP_209770409.1">
    <property type="nucleotide sequence ID" value="NZ_JAGINP010000024.1"/>
</dbReference>
<keyword evidence="2" id="KW-1185">Reference proteome</keyword>
<evidence type="ECO:0008006" key="3">
    <source>
        <dbReference type="Google" id="ProtNLM"/>
    </source>
</evidence>
<accession>A0ABS4STA1</accession>
<protein>
    <recommendedName>
        <fullName evidence="3">Transposase, Mutator family</fullName>
    </recommendedName>
</protein>